<feature type="repeat" description="HEAT" evidence="4">
    <location>
        <begin position="1464"/>
        <end position="1500"/>
    </location>
</feature>
<feature type="repeat" description="HEAT" evidence="4">
    <location>
        <begin position="1543"/>
        <end position="1581"/>
    </location>
</feature>
<evidence type="ECO:0000259" key="6">
    <source>
        <dbReference type="SMART" id="SM01349"/>
    </source>
</evidence>
<dbReference type="GO" id="GO:0030295">
    <property type="term" value="F:protein kinase activator activity"/>
    <property type="evidence" value="ECO:0007669"/>
    <property type="project" value="UniProtKB-ARBA"/>
</dbReference>
<dbReference type="InterPro" id="IPR056810">
    <property type="entry name" value="GNC1-like_N"/>
</dbReference>
<feature type="domain" description="TOG" evidence="6">
    <location>
        <begin position="1371"/>
        <end position="1602"/>
    </location>
</feature>
<proteinExistence type="inferred from homology"/>
<comment type="similarity">
    <text evidence="1">Belongs to the GCN1 family.</text>
</comment>
<dbReference type="FunFam" id="1.25.10.10:FF:000096">
    <property type="entry name" value="eIF-2-alpha kinase activator gcn1"/>
    <property type="match status" value="1"/>
</dbReference>
<organism evidence="7 8">
    <name type="scientific">Paraglomus occultum</name>
    <dbReference type="NCBI Taxonomy" id="144539"/>
    <lineage>
        <taxon>Eukaryota</taxon>
        <taxon>Fungi</taxon>
        <taxon>Fungi incertae sedis</taxon>
        <taxon>Mucoromycota</taxon>
        <taxon>Glomeromycotina</taxon>
        <taxon>Glomeromycetes</taxon>
        <taxon>Paraglomerales</taxon>
        <taxon>Paraglomeraceae</taxon>
        <taxon>Paraglomus</taxon>
    </lineage>
</organism>
<dbReference type="OrthoDB" id="5148094at2759"/>
<keyword evidence="2" id="KW-0677">Repeat</keyword>
<dbReference type="InterPro" id="IPR022716">
    <property type="entry name" value="Gcn1_N"/>
</dbReference>
<evidence type="ECO:0000256" key="1">
    <source>
        <dbReference type="ARBA" id="ARBA00007366"/>
    </source>
</evidence>
<evidence type="ECO:0000256" key="5">
    <source>
        <dbReference type="SAM" id="Coils"/>
    </source>
</evidence>
<dbReference type="InterPro" id="IPR056809">
    <property type="entry name" value="HEAT_GCN1_fung"/>
</dbReference>
<keyword evidence="5" id="KW-0175">Coiled coil</keyword>
<dbReference type="InterPro" id="IPR000357">
    <property type="entry name" value="HEAT"/>
</dbReference>
<evidence type="ECO:0000256" key="4">
    <source>
        <dbReference type="PROSITE-ProRule" id="PRU00103"/>
    </source>
</evidence>
<dbReference type="InterPro" id="IPR021133">
    <property type="entry name" value="HEAT_type_2"/>
</dbReference>
<dbReference type="Pfam" id="PF24987">
    <property type="entry name" value="HEAT_EF3_N"/>
    <property type="match status" value="2"/>
</dbReference>
<dbReference type="GO" id="GO:0034198">
    <property type="term" value="P:cellular response to amino acid starvation"/>
    <property type="evidence" value="ECO:0007669"/>
    <property type="project" value="TreeGrafter"/>
</dbReference>
<feature type="repeat" description="HEAT" evidence="4">
    <location>
        <begin position="2007"/>
        <end position="2044"/>
    </location>
</feature>
<dbReference type="GO" id="GO:0005829">
    <property type="term" value="C:cytosol"/>
    <property type="evidence" value="ECO:0007669"/>
    <property type="project" value="TreeGrafter"/>
</dbReference>
<dbReference type="SMART" id="SM01349">
    <property type="entry name" value="TOG"/>
    <property type="match status" value="2"/>
</dbReference>
<dbReference type="Pfam" id="PF24993">
    <property type="entry name" value="GNC1_N"/>
    <property type="match status" value="1"/>
</dbReference>
<dbReference type="GO" id="GO:1904688">
    <property type="term" value="P:regulation of cytoplasmic translational initiation"/>
    <property type="evidence" value="ECO:0007669"/>
    <property type="project" value="UniProtKB-ARBA"/>
</dbReference>
<dbReference type="PANTHER" id="PTHR23346:SF7">
    <property type="entry name" value="STALLED RIBOSOME SENSOR GCN1"/>
    <property type="match status" value="1"/>
</dbReference>
<feature type="coiled-coil region" evidence="5">
    <location>
        <begin position="2646"/>
        <end position="2673"/>
    </location>
</feature>
<name>A0A9N8W893_9GLOM</name>
<dbReference type="Pfam" id="PF25801">
    <property type="entry name" value="HEAT_GCN1_C_2"/>
    <property type="match status" value="1"/>
</dbReference>
<dbReference type="FunFam" id="1.25.10.10:FF:000090">
    <property type="entry name" value="eIF-2-alpha kinase activator GCN1"/>
    <property type="match status" value="1"/>
</dbReference>
<dbReference type="InterPro" id="IPR011989">
    <property type="entry name" value="ARM-like"/>
</dbReference>
<feature type="repeat" description="HEAT" evidence="4">
    <location>
        <begin position="1662"/>
        <end position="1700"/>
    </location>
</feature>
<feature type="domain" description="TOG" evidence="6">
    <location>
        <begin position="1809"/>
        <end position="2065"/>
    </location>
</feature>
<evidence type="ECO:0000313" key="8">
    <source>
        <dbReference type="Proteomes" id="UP000789572"/>
    </source>
</evidence>
<dbReference type="InterPro" id="IPR016024">
    <property type="entry name" value="ARM-type_fold"/>
</dbReference>
<gene>
    <name evidence="7" type="ORF">POCULU_LOCUS1270</name>
</gene>
<dbReference type="Proteomes" id="UP000789572">
    <property type="component" value="Unassembled WGS sequence"/>
</dbReference>
<dbReference type="Gene3D" id="1.25.10.10">
    <property type="entry name" value="Leucine-rich Repeat Variant"/>
    <property type="match status" value="6"/>
</dbReference>
<dbReference type="InterPro" id="IPR034085">
    <property type="entry name" value="TOG"/>
</dbReference>
<evidence type="ECO:0000313" key="7">
    <source>
        <dbReference type="EMBL" id="CAG8475625.1"/>
    </source>
</evidence>
<accession>A0A9N8W893</accession>
<dbReference type="PROSITE" id="PS50077">
    <property type="entry name" value="HEAT_REPEAT"/>
    <property type="match status" value="4"/>
</dbReference>
<dbReference type="Pfam" id="PF24984">
    <property type="entry name" value="HEAT_EF3_GNC1"/>
    <property type="match status" value="1"/>
</dbReference>
<dbReference type="Pfam" id="PF02985">
    <property type="entry name" value="HEAT"/>
    <property type="match status" value="1"/>
</dbReference>
<sequence>MATKDILEINVFDLALSDLFKNRGSAIYSSDLNTRLEFLNALLTKIRAGGYSEKILPRILQSLLRTYTRYDDRASRQAVLTIFSELYEQKAEAFLKAFVPLIVDEAQELNKKSSDGSYTTSANNRFVLLTWINALIVFAAQSDDSIKTKLIELQAILLDSLIDDKIRRTIRRGAIVDVRRCVRKIPLMIPLYITHLTSTTKSTTPSYRNSILLGTIIDVAIRLKTHDGKKYVQDQKDNIIQYYLTAVAGSKTIVNRNATEAFNDFIATMISEGEFGEKFVPSLQKLLLRAPEIVLNVLNPLVNSLSFDTSELFKAHFLQQLLTLVRSSNKTVQANAVALLCAFTEKSRKDEVVVEIGADVMKLLSGARVSSPDHRLALYTVLSFLHRTPLTVPSLISGLIPLLSKEINENSLSKGIQAFSSYVPILLSTETEQELFGRIITAITSGISSAKLPVRRSWALGLGNIVWDAREDASVKLRTLVRKGLELLIGITEKIAANPLAAGGAVEAYVCIAIIERVKKWKDEEIDGLIESKNLRNIILVTSPKPSFLLWDKVYSKFTTFEEGRWFLRALEGILLNERVDAKEVKIALAVAFIYLITAANDHETRREAYDTLVRCNKENAPLVGEILQEGLRNWVGNLEKGSRDSTAMLVATSSPSLDPTTSAYRLSTVLTAITTFEKDVDSLIAEHAVVNLLVLAHHPAIVSPTDKYNWISLVQRAGLNPGKIVETHYGKLRQLVLDNINVGYESQYFYKAAMHSISTLVFIHPEVIVPLFMAQCHRDLDVALLNGIGDHEIGIWKTKENELFVDVLKRNKNKIVEDRNRKDYQTERWEREVREQIAKKKGASNTDTPKLTKDEQAAVDAQFAKESQIRKHVNEIREKMLRGLDIIDSMIRGNSGAMGERISELMQLLNVVVKKGGKLFGQKAVETYLKIGECTDDSVKSVILYVGIATLRVMDIQEVPEQWQEEPLGHLCTRVLFRLRLITERTPLSPTSFTYCFALIYEIIQKKGIEYVEASYDHESEYAGGVALEQVALSLDIIKFHCSRGASSLLPRESMLESLLLIIKEVPKLSKKARNTLMEFCQAISETATVTEISVLFRGLLVSESFLRHACLQALEFLDLTEFDFATELWIACFDEDTSCSRLATKLWDDNGMDIEDCYAVELLSFVVHEVENVRIAAAKALGNAVIYYQNTVSDTLQLIFQRFKEEARPIQPEYDEYGMIIQSSLNKKDPWESRYGLAYALEMLAPKLEKENFESLLNFLIVNEAVGDRNDRVREKMLDVGLALIDAHGTRHLSTLMPIFEQYLDQPPIDSEVHDRIRESVVIWFGALAKNLNSEDPRIPIVIDRLLDTLKTPSEPVQQAVAQCLPPLMKTSKEVAPALIKQLMNELFHSEKYAHRRGAAYGLAGVVKGAGLAALKDCRIMAQLNEAVDNKKDYKCRQGALFAFETLSLSLGRLFEPYVIQILPLLLACYGDSNPDVREATAETSRAIMSKISGHCVKLILPSLLEGLKDTQWRTKKGSVELLGAMAFCAPKQLSISLPTIVPRLTEVLTDSHTHVQSAANQALLHFGEIINNPEIQALVPVLLQALSDPDKNTQAALDNLLETAFVHYIDAPSLALVMPILERGLRERGTEIKKKASQIVGNMAFLTDVNDLIPYLSRLLPGLNEVLVDPVPEARATAAKALGSMVEKLGEDNFPGLIDDLINTLRSDTSGVDRQGAAQGLSEILAGLGLEKLDGLLPEIITNTGSKKHYVREGFMSLLIYLPATFGTRFQPYLGRTIPAILSGLADDSEYVRDASLRAGQMIVTNYANKAVDLLLPELERGLFDDNWRIRQSSVQLMGDLLYRITGISGKSNIGEDEDEAGGTEASRKALLETLGRERRDRVLAALYIVRQDVAALVRSSALHVWKAIVSNTPRTIKEMLPIMMTIIIRNLASTSIDQRQVAARTLGELVRKLGESVLSEIVPILEKGLDSSESGTRQGVCIALSEIMGTAGKLQIIDFMDSIISAVRKALVDESAEVREAAAQAFDALQQHVGPKAIDEILPSLLNSLQSEENSTYALEALKEIMTVRANIVFPVLIPTLITVPITTFNARALASLVTVAGPVLNRRLTNILSALMNSIIMETNQATIQELRETEKALLLSIDNAEGLQTLMMMLFETVKSEQPSQRAATCDVIAIFCSESSMDFSRYVVDWIDILISLLDDRQMDVVRSAWGALHAVTSSVKREELERLVVPVRKAVKNTGIAGVDLPGFCLPKGISPILPIFSQGLMYGTAEIREQAALGIGDLIQRTAAEALRPFVTQITGPLIRIIGERYPPQVKAAILQTLSLLLTKVPTHLKPFLPQLQRTFIKSLTDPSSAQVRIRAASALGILISLQTRVDPLVAELVSGIKSSEPNVKETMLSALASVLNKAGGGMSEVSKKGVIGVVSTGLNDTAEGMIIGAAKVLGNLCKHISPEETRSIITSYVLTPGAPPLGSLYAINAILVETPQMFQQLGLTEEVIDTLTNNSASSQPNIADNAILATGKMLLTEMYHEQNIIKQLLIILTNNIREPATSVVETRRLALVVLSTVGKKYPEILETNLSIFVPSVVACARDRNLPIKLAAERALVFTLQLISGESVMQRYLSSADQQTSRAFTEVHRRALMKVINQEEQRREQLRIEGAATDAEDEEEASCVWRVGDINRDLSVDDE</sequence>
<dbReference type="Pfam" id="PF23271">
    <property type="entry name" value="HEAT_GCN1"/>
    <property type="match status" value="1"/>
</dbReference>
<reference evidence="7" key="1">
    <citation type="submission" date="2021-06" db="EMBL/GenBank/DDBJ databases">
        <authorList>
            <person name="Kallberg Y."/>
            <person name="Tangrot J."/>
            <person name="Rosling A."/>
        </authorList>
    </citation>
    <scope>NUCLEOTIDE SEQUENCE</scope>
    <source>
        <strain evidence="7">IA702</strain>
    </source>
</reference>
<protein>
    <recommendedName>
        <fullName evidence="3">eIF-2-alpha kinase activator GCN1</fullName>
    </recommendedName>
</protein>
<evidence type="ECO:0000256" key="3">
    <source>
        <dbReference type="ARBA" id="ARBA00072275"/>
    </source>
</evidence>
<dbReference type="PANTHER" id="PTHR23346">
    <property type="entry name" value="TRANSLATIONAL ACTIVATOR GCN1-RELATED"/>
    <property type="match status" value="1"/>
</dbReference>
<keyword evidence="8" id="KW-1185">Reference proteome</keyword>
<evidence type="ECO:0000256" key="2">
    <source>
        <dbReference type="ARBA" id="ARBA00022737"/>
    </source>
</evidence>
<dbReference type="InterPro" id="IPR057546">
    <property type="entry name" value="HEAT_GCN1"/>
</dbReference>
<dbReference type="EMBL" id="CAJVPJ010000091">
    <property type="protein sequence ID" value="CAG8475625.1"/>
    <property type="molecule type" value="Genomic_DNA"/>
</dbReference>
<dbReference type="SUPFAM" id="SSF48371">
    <property type="entry name" value="ARM repeat"/>
    <property type="match status" value="4"/>
</dbReference>
<dbReference type="Pfam" id="PF24916">
    <property type="entry name" value="HEAT_GCN1_fung"/>
    <property type="match status" value="1"/>
</dbReference>
<comment type="caution">
    <text evidence="7">The sequence shown here is derived from an EMBL/GenBank/DDBJ whole genome shotgun (WGS) entry which is preliminary data.</text>
</comment>
<dbReference type="Pfam" id="PF12074">
    <property type="entry name" value="Gcn1_N"/>
    <property type="match status" value="1"/>
</dbReference>